<reference evidence="7" key="1">
    <citation type="submission" date="2022-10" db="EMBL/GenBank/DDBJ databases">
        <title>The WGS of Solirubrobacter sp. CPCC 204708.</title>
        <authorList>
            <person name="Jiang Z."/>
        </authorList>
    </citation>
    <scope>NUCLEOTIDE SEQUENCE</scope>
    <source>
        <strain evidence="7">CPCC 204708</strain>
    </source>
</reference>
<protein>
    <submittedName>
        <fullName evidence="7">PLP-dependent aminotransferase family protein</fullName>
    </submittedName>
</protein>
<evidence type="ECO:0000256" key="3">
    <source>
        <dbReference type="ARBA" id="ARBA00023015"/>
    </source>
</evidence>
<feature type="domain" description="HTH gntR-type" evidence="6">
    <location>
        <begin position="23"/>
        <end position="91"/>
    </location>
</feature>
<dbReference type="PROSITE" id="PS50949">
    <property type="entry name" value="HTH_GNTR"/>
    <property type="match status" value="1"/>
</dbReference>
<dbReference type="InterPro" id="IPR004839">
    <property type="entry name" value="Aminotransferase_I/II_large"/>
</dbReference>
<evidence type="ECO:0000256" key="4">
    <source>
        <dbReference type="ARBA" id="ARBA00023125"/>
    </source>
</evidence>
<keyword evidence="8" id="KW-1185">Reference proteome</keyword>
<keyword evidence="2" id="KW-0663">Pyridoxal phosphate</keyword>
<comment type="similarity">
    <text evidence="1">In the C-terminal section; belongs to the class-I pyridoxal-phosphate-dependent aminotransferase family.</text>
</comment>
<dbReference type="SMART" id="SM00345">
    <property type="entry name" value="HTH_GNTR"/>
    <property type="match status" value="1"/>
</dbReference>
<organism evidence="7 8">
    <name type="scientific">Solirubrobacter deserti</name>
    <dbReference type="NCBI Taxonomy" id="2282478"/>
    <lineage>
        <taxon>Bacteria</taxon>
        <taxon>Bacillati</taxon>
        <taxon>Actinomycetota</taxon>
        <taxon>Thermoleophilia</taxon>
        <taxon>Solirubrobacterales</taxon>
        <taxon>Solirubrobacteraceae</taxon>
        <taxon>Solirubrobacter</taxon>
    </lineage>
</organism>
<dbReference type="SUPFAM" id="SSF53383">
    <property type="entry name" value="PLP-dependent transferases"/>
    <property type="match status" value="1"/>
</dbReference>
<dbReference type="PANTHER" id="PTHR46577">
    <property type="entry name" value="HTH-TYPE TRANSCRIPTIONAL REGULATORY PROTEIN GABR"/>
    <property type="match status" value="1"/>
</dbReference>
<dbReference type="InterPro" id="IPR015421">
    <property type="entry name" value="PyrdxlP-dep_Trfase_major"/>
</dbReference>
<dbReference type="PANTHER" id="PTHR46577:SF1">
    <property type="entry name" value="HTH-TYPE TRANSCRIPTIONAL REGULATORY PROTEIN GABR"/>
    <property type="match status" value="1"/>
</dbReference>
<dbReference type="Pfam" id="PF00392">
    <property type="entry name" value="GntR"/>
    <property type="match status" value="1"/>
</dbReference>
<keyword evidence="3" id="KW-0805">Transcription regulation</keyword>
<keyword evidence="4" id="KW-0238">DNA-binding</keyword>
<proteinExistence type="inferred from homology"/>
<dbReference type="Gene3D" id="1.10.10.10">
    <property type="entry name" value="Winged helix-like DNA-binding domain superfamily/Winged helix DNA-binding domain"/>
    <property type="match status" value="1"/>
</dbReference>
<evidence type="ECO:0000256" key="2">
    <source>
        <dbReference type="ARBA" id="ARBA00022898"/>
    </source>
</evidence>
<evidence type="ECO:0000313" key="8">
    <source>
        <dbReference type="Proteomes" id="UP001147700"/>
    </source>
</evidence>
<dbReference type="InterPro" id="IPR051446">
    <property type="entry name" value="HTH_trans_reg/aminotransferase"/>
</dbReference>
<name>A0ABT4RR91_9ACTN</name>
<dbReference type="Gene3D" id="3.40.640.10">
    <property type="entry name" value="Type I PLP-dependent aspartate aminotransferase-like (Major domain)"/>
    <property type="match status" value="1"/>
</dbReference>
<keyword evidence="7" id="KW-0808">Transferase</keyword>
<dbReference type="Pfam" id="PF00155">
    <property type="entry name" value="Aminotran_1_2"/>
    <property type="match status" value="1"/>
</dbReference>
<keyword evidence="5" id="KW-0804">Transcription</keyword>
<evidence type="ECO:0000313" key="7">
    <source>
        <dbReference type="EMBL" id="MDA0141084.1"/>
    </source>
</evidence>
<evidence type="ECO:0000256" key="5">
    <source>
        <dbReference type="ARBA" id="ARBA00023163"/>
    </source>
</evidence>
<keyword evidence="7" id="KW-0032">Aminotransferase</keyword>
<accession>A0ABT4RR91</accession>
<dbReference type="PRINTS" id="PR00035">
    <property type="entry name" value="HTHGNTR"/>
</dbReference>
<dbReference type="GO" id="GO:0008483">
    <property type="term" value="F:transaminase activity"/>
    <property type="evidence" value="ECO:0007669"/>
    <property type="project" value="UniProtKB-KW"/>
</dbReference>
<dbReference type="CDD" id="cd00609">
    <property type="entry name" value="AAT_like"/>
    <property type="match status" value="1"/>
</dbReference>
<dbReference type="InterPro" id="IPR036390">
    <property type="entry name" value="WH_DNA-bd_sf"/>
</dbReference>
<dbReference type="InterPro" id="IPR015424">
    <property type="entry name" value="PyrdxlP-dep_Trfase"/>
</dbReference>
<dbReference type="Proteomes" id="UP001147700">
    <property type="component" value="Unassembled WGS sequence"/>
</dbReference>
<sequence>MTADRGLSGPHLARLLGEWRSGGPAYAALARALRLLVLDGRLPLRTRVPGERELAEALGVSRTTATAAYAALREEGFLASRRGAGSWTRLPADPGAAPGPQPSTGDDVIDLSCAATAAPERDLHAALATATAELPRHLPGPGYDAAGLPVLREAIAAHLTRLGTPTTPDQILVTAGALHALTLLLRVLSGPGDRVVVEHPTYAAALDAVRASGARPVPVPMLHDGWDLEMLAATFRQAAPGLAYLIADHQNPTGLSMSQPDREQLVRLARATRTPLVVDEAIVGLHLDAPPERSVAALDEPGETVITIGSMSKTFWAGLRIGWVRANPSLIARLAAARAALDISSPVLEQLMAVALLEGAESILERQREAARARRGALLDALRTQLPEWRFATPPGGLCLWVELDAPRSTALAALADRHGVRLGAGPRFGVDGAFERYVRIPYSLPPDTLRDVVDRLALAWRGVTAGAVPAAEPAPALVA</sequence>
<dbReference type="Gene3D" id="3.90.1150.10">
    <property type="entry name" value="Aspartate Aminotransferase, domain 1"/>
    <property type="match status" value="1"/>
</dbReference>
<comment type="caution">
    <text evidence="7">The sequence shown here is derived from an EMBL/GenBank/DDBJ whole genome shotgun (WGS) entry which is preliminary data.</text>
</comment>
<dbReference type="SUPFAM" id="SSF46785">
    <property type="entry name" value="Winged helix' DNA-binding domain"/>
    <property type="match status" value="1"/>
</dbReference>
<evidence type="ECO:0000256" key="1">
    <source>
        <dbReference type="ARBA" id="ARBA00005384"/>
    </source>
</evidence>
<dbReference type="InterPro" id="IPR036388">
    <property type="entry name" value="WH-like_DNA-bd_sf"/>
</dbReference>
<dbReference type="EMBL" id="JAPCID010000050">
    <property type="protein sequence ID" value="MDA0141084.1"/>
    <property type="molecule type" value="Genomic_DNA"/>
</dbReference>
<dbReference type="RefSeq" id="WP_202952458.1">
    <property type="nucleotide sequence ID" value="NZ_JAPCID010000050.1"/>
</dbReference>
<dbReference type="InterPro" id="IPR000524">
    <property type="entry name" value="Tscrpt_reg_HTH_GntR"/>
</dbReference>
<dbReference type="InterPro" id="IPR015422">
    <property type="entry name" value="PyrdxlP-dep_Trfase_small"/>
</dbReference>
<gene>
    <name evidence="7" type="ORF">OJ962_26540</name>
</gene>
<evidence type="ECO:0000259" key="6">
    <source>
        <dbReference type="PROSITE" id="PS50949"/>
    </source>
</evidence>